<dbReference type="STRING" id="375175.AYR53_00140"/>
<dbReference type="RefSeq" id="WP_068280053.1">
    <property type="nucleotide sequence ID" value="NZ_CP014873.1"/>
</dbReference>
<dbReference type="AlphaFoldDB" id="A0A192GXR3"/>
<reference evidence="1 2" key="1">
    <citation type="submission" date="2016-03" db="EMBL/GenBank/DDBJ databases">
        <title>Pediococcus and Lactobacillus from brewery environment - whole genome sequencing and assembly.</title>
        <authorList>
            <person name="Behr J."/>
            <person name="Geissler A.J."/>
            <person name="Vogel R.F."/>
        </authorList>
    </citation>
    <scope>NUCLEOTIDE SEQUENCE [LARGE SCALE GENOMIC DNA]</scope>
    <source>
        <strain evidence="1 2">TMW 1.1989</strain>
    </source>
</reference>
<evidence type="ECO:0000313" key="2">
    <source>
        <dbReference type="Proteomes" id="UP000078582"/>
    </source>
</evidence>
<dbReference type="EMBL" id="CP014873">
    <property type="protein sequence ID" value="ANK61304.1"/>
    <property type="molecule type" value="Genomic_DNA"/>
</dbReference>
<accession>A0A192GXR3</accession>
<dbReference type="OrthoDB" id="2146076at2"/>
<gene>
    <name evidence="1" type="ORF">AYR53_00140</name>
</gene>
<sequence>MSKAQQLKTHYAHVVDSMIQTTQNLTSQLNGDYELIKQAIATDTVSEIANDQWLSIKKNFNAGVADYQKSLETLKDVRPPAKAMGLQHSLLAAYTDYVAGCGAMADAVDAEKHTVDVSAFTAAEKQQDQASEAMNKQVSRLSSVLS</sequence>
<dbReference type="GeneID" id="42980643"/>
<evidence type="ECO:0000313" key="1">
    <source>
        <dbReference type="EMBL" id="ANK61304.1"/>
    </source>
</evidence>
<dbReference type="Proteomes" id="UP000078582">
    <property type="component" value="Chromosome"/>
</dbReference>
<organism evidence="1 2">
    <name type="scientific">Loigolactobacillus backii</name>
    <dbReference type="NCBI Taxonomy" id="375175"/>
    <lineage>
        <taxon>Bacteria</taxon>
        <taxon>Bacillati</taxon>
        <taxon>Bacillota</taxon>
        <taxon>Bacilli</taxon>
        <taxon>Lactobacillales</taxon>
        <taxon>Lactobacillaceae</taxon>
        <taxon>Loigolactobacillus</taxon>
    </lineage>
</organism>
<keyword evidence="2" id="KW-1185">Reference proteome</keyword>
<proteinExistence type="predicted"/>
<protein>
    <submittedName>
        <fullName evidence="1">Uncharacterized protein</fullName>
    </submittedName>
</protein>
<name>A0A192GXR3_9LACO</name>